<keyword evidence="4" id="KW-0648">Protein biosynthesis</keyword>
<dbReference type="CDD" id="cd00487">
    <property type="entry name" value="Pep_deformylase"/>
    <property type="match status" value="1"/>
</dbReference>
<dbReference type="Proteomes" id="UP000770785">
    <property type="component" value="Unassembled WGS sequence"/>
</dbReference>
<comment type="catalytic activity">
    <reaction evidence="4">
        <text>N-terminal N-formyl-L-methionyl-[peptide] + H2O = N-terminal L-methionyl-[peptide] + formate</text>
        <dbReference type="Rhea" id="RHEA:24420"/>
        <dbReference type="Rhea" id="RHEA-COMP:10639"/>
        <dbReference type="Rhea" id="RHEA-COMP:10640"/>
        <dbReference type="ChEBI" id="CHEBI:15377"/>
        <dbReference type="ChEBI" id="CHEBI:15740"/>
        <dbReference type="ChEBI" id="CHEBI:49298"/>
        <dbReference type="ChEBI" id="CHEBI:64731"/>
        <dbReference type="EC" id="3.5.1.88"/>
    </reaction>
</comment>
<evidence type="ECO:0000256" key="2">
    <source>
        <dbReference type="ARBA" id="ARBA00022723"/>
    </source>
</evidence>
<dbReference type="NCBIfam" id="NF001159">
    <property type="entry name" value="PRK00150.1-3"/>
    <property type="match status" value="1"/>
</dbReference>
<accession>A0ABX0X921</accession>
<dbReference type="EC" id="3.5.1.88" evidence="4"/>
<dbReference type="PANTHER" id="PTHR10458:SF22">
    <property type="entry name" value="PEPTIDE DEFORMYLASE"/>
    <property type="match status" value="1"/>
</dbReference>
<dbReference type="InterPro" id="IPR023635">
    <property type="entry name" value="Peptide_deformylase"/>
</dbReference>
<reference evidence="5 6" key="1">
    <citation type="submission" date="2020-03" db="EMBL/GenBank/DDBJ databases">
        <title>Genomic Encyclopedia of Type Strains, Phase IV (KMG-IV): sequencing the most valuable type-strain genomes for metagenomic binning, comparative biology and taxonomic classification.</title>
        <authorList>
            <person name="Goeker M."/>
        </authorList>
    </citation>
    <scope>NUCLEOTIDE SEQUENCE [LARGE SCALE GENOMIC DNA]</scope>
    <source>
        <strain evidence="5 6">DSM 105096</strain>
    </source>
</reference>
<dbReference type="PANTHER" id="PTHR10458">
    <property type="entry name" value="PEPTIDE DEFORMYLASE"/>
    <property type="match status" value="1"/>
</dbReference>
<comment type="function">
    <text evidence="4">Removes the formyl group from the N-terminal Met of newly synthesized proteins. Requires at least a dipeptide for an efficient rate of reaction. N-terminal L-methionine is a prerequisite for activity but the enzyme has broad specificity at other positions.</text>
</comment>
<keyword evidence="2 4" id="KW-0479">Metal-binding</keyword>
<dbReference type="Gene3D" id="3.90.45.10">
    <property type="entry name" value="Peptide deformylase"/>
    <property type="match status" value="1"/>
</dbReference>
<comment type="cofactor">
    <cofactor evidence="4">
        <name>Fe(2+)</name>
        <dbReference type="ChEBI" id="CHEBI:29033"/>
    </cofactor>
    <text evidence="4">Binds 1 Fe(2+) ion.</text>
</comment>
<comment type="caution">
    <text evidence="5">The sequence shown here is derived from an EMBL/GenBank/DDBJ whole genome shotgun (WGS) entry which is preliminary data.</text>
</comment>
<feature type="active site" evidence="4">
    <location>
        <position position="141"/>
    </location>
</feature>
<comment type="similarity">
    <text evidence="1 4">Belongs to the polypeptide deformylase family.</text>
</comment>
<organism evidence="5 6">
    <name type="scientific">Neolewinella antarctica</name>
    <dbReference type="NCBI Taxonomy" id="442734"/>
    <lineage>
        <taxon>Bacteria</taxon>
        <taxon>Pseudomonadati</taxon>
        <taxon>Bacteroidota</taxon>
        <taxon>Saprospiria</taxon>
        <taxon>Saprospirales</taxon>
        <taxon>Lewinellaceae</taxon>
        <taxon>Neolewinella</taxon>
    </lineage>
</organism>
<evidence type="ECO:0000256" key="3">
    <source>
        <dbReference type="ARBA" id="ARBA00022801"/>
    </source>
</evidence>
<name>A0ABX0X921_9BACT</name>
<dbReference type="RefSeq" id="WP_168036547.1">
    <property type="nucleotide sequence ID" value="NZ_JAATJH010000002.1"/>
</dbReference>
<keyword evidence="3 4" id="KW-0378">Hydrolase</keyword>
<dbReference type="PRINTS" id="PR01576">
    <property type="entry name" value="PDEFORMYLASE"/>
</dbReference>
<evidence type="ECO:0000313" key="5">
    <source>
        <dbReference type="EMBL" id="NJC25763.1"/>
    </source>
</evidence>
<dbReference type="PIRSF" id="PIRSF004749">
    <property type="entry name" value="Pep_def"/>
    <property type="match status" value="1"/>
</dbReference>
<dbReference type="SUPFAM" id="SSF56420">
    <property type="entry name" value="Peptide deformylase"/>
    <property type="match status" value="1"/>
</dbReference>
<evidence type="ECO:0000313" key="6">
    <source>
        <dbReference type="Proteomes" id="UP000770785"/>
    </source>
</evidence>
<dbReference type="HAMAP" id="MF_00163">
    <property type="entry name" value="Pep_deformylase"/>
    <property type="match status" value="1"/>
</dbReference>
<dbReference type="GO" id="GO:0042586">
    <property type="term" value="F:peptide deformylase activity"/>
    <property type="evidence" value="ECO:0007669"/>
    <property type="project" value="UniProtKB-EC"/>
</dbReference>
<evidence type="ECO:0000256" key="1">
    <source>
        <dbReference type="ARBA" id="ARBA00010759"/>
    </source>
</evidence>
<feature type="binding site" evidence="4">
    <location>
        <position position="98"/>
    </location>
    <ligand>
        <name>Fe cation</name>
        <dbReference type="ChEBI" id="CHEBI:24875"/>
    </ligand>
</feature>
<dbReference type="Pfam" id="PF01327">
    <property type="entry name" value="Pep_deformylase"/>
    <property type="match status" value="1"/>
</dbReference>
<dbReference type="NCBIfam" id="TIGR00079">
    <property type="entry name" value="pept_deformyl"/>
    <property type="match status" value="1"/>
</dbReference>
<sequence length="184" mass="20864">MILPVYAYGQPVLKKVAKPITPEYAGFETLLANMWETMEAAHGVGLAAPQIGKSIRMFLIDAGPMYDEAEAHLGKKGVFINAEILEEAGDDCSYTEGCLSIPDITGDVARAEEITIRYQDENFVEHTETFDGMNARVIQHEYDHIEGILFTEHLKPLKRRMINRKLERIRKGETDAAYRMKFVR</sequence>
<gene>
    <name evidence="4" type="primary">def</name>
    <name evidence="5" type="ORF">GGR27_001262</name>
</gene>
<proteinExistence type="inferred from homology"/>
<dbReference type="InterPro" id="IPR036821">
    <property type="entry name" value="Peptide_deformylase_sf"/>
</dbReference>
<protein>
    <recommendedName>
        <fullName evidence="4">Peptide deformylase</fullName>
        <shortName evidence="4">PDF</shortName>
        <ecNumber evidence="4">3.5.1.88</ecNumber>
    </recommendedName>
    <alternativeName>
        <fullName evidence="4">Polypeptide deformylase</fullName>
    </alternativeName>
</protein>
<evidence type="ECO:0000256" key="4">
    <source>
        <dbReference type="HAMAP-Rule" id="MF_00163"/>
    </source>
</evidence>
<keyword evidence="6" id="KW-1185">Reference proteome</keyword>
<feature type="binding site" evidence="4">
    <location>
        <position position="144"/>
    </location>
    <ligand>
        <name>Fe cation</name>
        <dbReference type="ChEBI" id="CHEBI:24875"/>
    </ligand>
</feature>
<keyword evidence="4" id="KW-0408">Iron</keyword>
<dbReference type="EMBL" id="JAATJH010000002">
    <property type="protein sequence ID" value="NJC25763.1"/>
    <property type="molecule type" value="Genomic_DNA"/>
</dbReference>
<feature type="binding site" evidence="4">
    <location>
        <position position="140"/>
    </location>
    <ligand>
        <name>Fe cation</name>
        <dbReference type="ChEBI" id="CHEBI:24875"/>
    </ligand>
</feature>